<dbReference type="PANTHER" id="PTHR39639:SF1">
    <property type="entry name" value="DUF262 DOMAIN-CONTAINING PROTEIN"/>
    <property type="match status" value="1"/>
</dbReference>
<evidence type="ECO:0000313" key="3">
    <source>
        <dbReference type="Proteomes" id="UP000285532"/>
    </source>
</evidence>
<dbReference type="InterPro" id="IPR004919">
    <property type="entry name" value="GmrSD_N"/>
</dbReference>
<dbReference type="Proteomes" id="UP000285532">
    <property type="component" value="Unassembled WGS sequence"/>
</dbReference>
<dbReference type="RefSeq" id="WP_123156157.1">
    <property type="nucleotide sequence ID" value="NZ_LKFI01000094.1"/>
</dbReference>
<sequence>MDIKLHEITVTELTKNYEDSEEAGVIGYNGRLNIRPPYQREFVYNDRQRNAVIQTIMGGFPLNVMYWSVNNNKTPNNPTDDTYELIDGQQRTISICQYVNDEFGLDFDGSGNPKYFHNLSDEQKEKLMNYGLTIYFCEGTQDERLSWFKVINTVGEKLTDQELLNALYSGPFVTDAKLFFAKPTGGGVVLAHDYVSGNAIRQDLLEKALKWISNDNISHYMAVHQYDTDAGELKRYWTQLMHWIEDTFTNKRKEMKSVAWGPIYAEHKNDTLNPDKLEQRVSELMMDDDVTKKAGIYDYVLTGDERKLSIRAFTPAQKRQAYERQKGICPVCGKHYELKEMEADHITPWHSGGKTIPENCQMLCLADNRTKSGK</sequence>
<dbReference type="EMBL" id="LKFU01000156">
    <property type="protein sequence ID" value="RND80216.1"/>
    <property type="molecule type" value="Genomic_DNA"/>
</dbReference>
<evidence type="ECO:0000313" key="2">
    <source>
        <dbReference type="EMBL" id="RND80216.1"/>
    </source>
</evidence>
<dbReference type="GO" id="GO:0003676">
    <property type="term" value="F:nucleic acid binding"/>
    <property type="evidence" value="ECO:0007669"/>
    <property type="project" value="InterPro"/>
</dbReference>
<dbReference type="Gene3D" id="1.10.30.50">
    <property type="match status" value="1"/>
</dbReference>
<proteinExistence type="predicted"/>
<feature type="domain" description="C2H2-type" evidence="1">
    <location>
        <begin position="329"/>
        <end position="350"/>
    </location>
</feature>
<comment type="caution">
    <text evidence="2">The sequence shown here is derived from an EMBL/GenBank/DDBJ whole genome shotgun (WGS) entry which is preliminary data.</text>
</comment>
<reference evidence="2 3" key="1">
    <citation type="journal article" date="2018" name="Front. Microbiol.">
        <title>Conversion of Methionine to Cysteine in Lactobacillus paracasei Depends on the Highly Mobile cysK-ctl-cysE Gene Cluster.</title>
        <authorList>
            <person name="Wuthrich D."/>
            <person name="Irmler S."/>
            <person name="Berthoud H."/>
            <person name="Guggenbuhl B."/>
            <person name="Eugster E."/>
            <person name="Bruggmann R."/>
        </authorList>
    </citation>
    <scope>NUCLEOTIDE SEQUENCE [LARGE SCALE GENOMIC DNA]</scope>
    <source>
        <strain evidence="2 3">FAM18172</strain>
    </source>
</reference>
<protein>
    <recommendedName>
        <fullName evidence="1">C2H2-type domain-containing protein</fullName>
    </recommendedName>
</protein>
<dbReference type="PROSITE" id="PS00028">
    <property type="entry name" value="ZINC_FINGER_C2H2_1"/>
    <property type="match status" value="1"/>
</dbReference>
<gene>
    <name evidence="2" type="ORF">FAM18172_03097</name>
</gene>
<dbReference type="CDD" id="cd00085">
    <property type="entry name" value="HNHc"/>
    <property type="match status" value="1"/>
</dbReference>
<dbReference type="Pfam" id="PF01844">
    <property type="entry name" value="HNH"/>
    <property type="match status" value="1"/>
</dbReference>
<dbReference type="InterPro" id="IPR013087">
    <property type="entry name" value="Znf_C2H2_type"/>
</dbReference>
<organism evidence="2 3">
    <name type="scientific">Lacticaseibacillus paracasei</name>
    <name type="common">Lactobacillus paracasei</name>
    <dbReference type="NCBI Taxonomy" id="1597"/>
    <lineage>
        <taxon>Bacteria</taxon>
        <taxon>Bacillati</taxon>
        <taxon>Bacillota</taxon>
        <taxon>Bacilli</taxon>
        <taxon>Lactobacillales</taxon>
        <taxon>Lactobacillaceae</taxon>
        <taxon>Lacticaseibacillus</taxon>
    </lineage>
</organism>
<dbReference type="Pfam" id="PF03235">
    <property type="entry name" value="GmrSD_N"/>
    <property type="match status" value="1"/>
</dbReference>
<dbReference type="GO" id="GO:0008270">
    <property type="term" value="F:zinc ion binding"/>
    <property type="evidence" value="ECO:0007669"/>
    <property type="project" value="InterPro"/>
</dbReference>
<evidence type="ECO:0000259" key="1">
    <source>
        <dbReference type="PROSITE" id="PS00028"/>
    </source>
</evidence>
<dbReference type="SMART" id="SM00507">
    <property type="entry name" value="HNHc"/>
    <property type="match status" value="1"/>
</dbReference>
<dbReference type="GO" id="GO:0004519">
    <property type="term" value="F:endonuclease activity"/>
    <property type="evidence" value="ECO:0007669"/>
    <property type="project" value="InterPro"/>
</dbReference>
<accession>A0A422M0Q4</accession>
<dbReference type="AlphaFoldDB" id="A0A422M0Q4"/>
<dbReference type="InterPro" id="IPR002711">
    <property type="entry name" value="HNH"/>
</dbReference>
<dbReference type="InterPro" id="IPR003615">
    <property type="entry name" value="HNH_nuc"/>
</dbReference>
<name>A0A422M0Q4_LACPA</name>
<dbReference type="PANTHER" id="PTHR39639">
    <property type="entry name" value="CHROMOSOME 16, WHOLE GENOME SHOTGUN SEQUENCE"/>
    <property type="match status" value="1"/>
</dbReference>